<gene>
    <name evidence="1" type="ORF">K7432_010559</name>
</gene>
<accession>A0ABR2VVE6</accession>
<evidence type="ECO:0008006" key="3">
    <source>
        <dbReference type="Google" id="ProtNLM"/>
    </source>
</evidence>
<evidence type="ECO:0000313" key="1">
    <source>
        <dbReference type="EMBL" id="KAK9703763.1"/>
    </source>
</evidence>
<protein>
    <recommendedName>
        <fullName evidence="3">Pentatricopeptide repeat-containing protein</fullName>
    </recommendedName>
</protein>
<proteinExistence type="predicted"/>
<sequence>MHLLVKKKFHLTPNLWITYVSILTKHGLFDEVVKLLPLFRKNEIFPNQRVLEAVRRSLEFSGNTELLNEALALIDKYKWVRDTKKPE</sequence>
<dbReference type="Proteomes" id="UP001479436">
    <property type="component" value="Unassembled WGS sequence"/>
</dbReference>
<name>A0ABR2VVE6_9FUNG</name>
<comment type="caution">
    <text evidence="1">The sequence shown here is derived from an EMBL/GenBank/DDBJ whole genome shotgun (WGS) entry which is preliminary data.</text>
</comment>
<reference evidence="1 2" key="1">
    <citation type="submission" date="2023-04" db="EMBL/GenBank/DDBJ databases">
        <title>Genome of Basidiobolus ranarum AG-B5.</title>
        <authorList>
            <person name="Stajich J.E."/>
            <person name="Carter-House D."/>
            <person name="Gryganskyi A."/>
        </authorList>
    </citation>
    <scope>NUCLEOTIDE SEQUENCE [LARGE SCALE GENOMIC DNA]</scope>
    <source>
        <strain evidence="1 2">AG-B5</strain>
    </source>
</reference>
<keyword evidence="2" id="KW-1185">Reference proteome</keyword>
<evidence type="ECO:0000313" key="2">
    <source>
        <dbReference type="Proteomes" id="UP001479436"/>
    </source>
</evidence>
<organism evidence="1 2">
    <name type="scientific">Basidiobolus ranarum</name>
    <dbReference type="NCBI Taxonomy" id="34480"/>
    <lineage>
        <taxon>Eukaryota</taxon>
        <taxon>Fungi</taxon>
        <taxon>Fungi incertae sedis</taxon>
        <taxon>Zoopagomycota</taxon>
        <taxon>Entomophthoromycotina</taxon>
        <taxon>Basidiobolomycetes</taxon>
        <taxon>Basidiobolales</taxon>
        <taxon>Basidiobolaceae</taxon>
        <taxon>Basidiobolus</taxon>
    </lineage>
</organism>
<dbReference type="EMBL" id="JASJQH010007610">
    <property type="protein sequence ID" value="KAK9703763.1"/>
    <property type="molecule type" value="Genomic_DNA"/>
</dbReference>